<name>A0ABX9MVU0_9BURK</name>
<dbReference type="PANTHER" id="PTHR33164">
    <property type="entry name" value="TRANSCRIPTIONAL REGULATOR, MARR FAMILY"/>
    <property type="match status" value="1"/>
</dbReference>
<proteinExistence type="predicted"/>
<comment type="caution">
    <text evidence="2">The sequence shown here is derived from an EMBL/GenBank/DDBJ whole genome shotgun (WGS) entry which is preliminary data.</text>
</comment>
<evidence type="ECO:0000313" key="2">
    <source>
        <dbReference type="EMBL" id="RII82601.1"/>
    </source>
</evidence>
<organism evidence="2 3">
    <name type="scientific">Neopusillimonas maritima</name>
    <dbReference type="NCBI Taxonomy" id="2026239"/>
    <lineage>
        <taxon>Bacteria</taxon>
        <taxon>Pseudomonadati</taxon>
        <taxon>Pseudomonadota</taxon>
        <taxon>Betaproteobacteria</taxon>
        <taxon>Burkholderiales</taxon>
        <taxon>Alcaligenaceae</taxon>
        <taxon>Neopusillimonas</taxon>
    </lineage>
</organism>
<dbReference type="RefSeq" id="WP_119442552.1">
    <property type="nucleotide sequence ID" value="NZ_CP170494.1"/>
</dbReference>
<feature type="domain" description="HTH marR-type" evidence="1">
    <location>
        <begin position="20"/>
        <end position="150"/>
    </location>
</feature>
<gene>
    <name evidence="2" type="ORF">CJO09_12015</name>
</gene>
<dbReference type="SMART" id="SM00347">
    <property type="entry name" value="HTH_MARR"/>
    <property type="match status" value="1"/>
</dbReference>
<dbReference type="InterPro" id="IPR036390">
    <property type="entry name" value="WH_DNA-bd_sf"/>
</dbReference>
<dbReference type="SUPFAM" id="SSF46785">
    <property type="entry name" value="Winged helix' DNA-binding domain"/>
    <property type="match status" value="1"/>
</dbReference>
<sequence>MSNIKNNQESDAAIEQSFLLKQVGYNCLQAYLKIEPDIKKRLIRYQLKPVEFTVLSLISANPQINQKRLGHTINVSPPNLATLLDKMELRQLLVRKRNPNDKRSQILELTEKGQFLFGKARQQFEKNESIPNLSNDEQKQLLRLLQKIFL</sequence>
<dbReference type="InterPro" id="IPR039422">
    <property type="entry name" value="MarR/SlyA-like"/>
</dbReference>
<evidence type="ECO:0000259" key="1">
    <source>
        <dbReference type="PROSITE" id="PS50995"/>
    </source>
</evidence>
<evidence type="ECO:0000313" key="3">
    <source>
        <dbReference type="Proteomes" id="UP000266483"/>
    </source>
</evidence>
<dbReference type="PRINTS" id="PR00598">
    <property type="entry name" value="HTHMARR"/>
</dbReference>
<dbReference type="Proteomes" id="UP000266483">
    <property type="component" value="Unassembled WGS sequence"/>
</dbReference>
<dbReference type="Gene3D" id="1.10.10.10">
    <property type="entry name" value="Winged helix-like DNA-binding domain superfamily/Winged helix DNA-binding domain"/>
    <property type="match status" value="1"/>
</dbReference>
<dbReference type="InterPro" id="IPR000835">
    <property type="entry name" value="HTH_MarR-typ"/>
</dbReference>
<dbReference type="InterPro" id="IPR036388">
    <property type="entry name" value="WH-like_DNA-bd_sf"/>
</dbReference>
<dbReference type="Pfam" id="PF01047">
    <property type="entry name" value="MarR"/>
    <property type="match status" value="1"/>
</dbReference>
<accession>A0ABX9MVU0</accession>
<dbReference type="PROSITE" id="PS50995">
    <property type="entry name" value="HTH_MARR_2"/>
    <property type="match status" value="1"/>
</dbReference>
<dbReference type="PANTHER" id="PTHR33164:SF89">
    <property type="entry name" value="MARR FAMILY REGULATORY PROTEIN"/>
    <property type="match status" value="1"/>
</dbReference>
<keyword evidence="3" id="KW-1185">Reference proteome</keyword>
<dbReference type="EMBL" id="NQOU01000004">
    <property type="protein sequence ID" value="RII82601.1"/>
    <property type="molecule type" value="Genomic_DNA"/>
</dbReference>
<protein>
    <submittedName>
        <fullName evidence="2">MarR family transcriptional regulator</fullName>
    </submittedName>
</protein>
<reference evidence="2 3" key="1">
    <citation type="submission" date="2017-08" db="EMBL/GenBank/DDBJ databases">
        <title>Pusillimonas indicus sp. nov., a member of the family Alcaligenaceae isolated from surface seawater.</title>
        <authorList>
            <person name="Li J."/>
        </authorList>
    </citation>
    <scope>NUCLEOTIDE SEQUENCE [LARGE SCALE GENOMIC DNA]</scope>
    <source>
        <strain evidence="2 3">17-4A</strain>
    </source>
</reference>